<gene>
    <name evidence="2" type="ORF">EU981_02515</name>
</gene>
<comment type="caution">
    <text evidence="2">The sequence shown here is derived from an EMBL/GenBank/DDBJ whole genome shotgun (WGS) entry which is preliminary data.</text>
</comment>
<dbReference type="AlphaFoldDB" id="A0A937DLZ0"/>
<sequence>MSSKSEKRRNKKSTGRPCKTGVPRTESGRISRSKKSALPPAFVAQEARMRLFGLSALQASQEESGSRIGRLRLAGKISQEQYQAFLCFADQYRQYMTMTQVPDSLRRNGEYVQHLSYCEDADTRHRLAIKKRWLYLKQAIDEAEAMSSCNLWKALDYFLTRYDGITHTMSLHTIVDACCAMDVLVTHYGIVASKSCAR</sequence>
<name>A0A937DLZ0_9HYPH</name>
<proteinExistence type="predicted"/>
<feature type="region of interest" description="Disordered" evidence="1">
    <location>
        <begin position="1"/>
        <end position="37"/>
    </location>
</feature>
<feature type="compositionally biased region" description="Basic residues" evidence="1">
    <location>
        <begin position="1"/>
        <end position="14"/>
    </location>
</feature>
<accession>A0A937DLZ0</accession>
<evidence type="ECO:0000313" key="2">
    <source>
        <dbReference type="EMBL" id="MBL0848952.1"/>
    </source>
</evidence>
<organism evidence="2 3">
    <name type="scientific">Candidatus Liberibacter ctenarytainae</name>
    <dbReference type="NCBI Taxonomy" id="2020335"/>
    <lineage>
        <taxon>Bacteria</taxon>
        <taxon>Pseudomonadati</taxon>
        <taxon>Pseudomonadota</taxon>
        <taxon>Alphaproteobacteria</taxon>
        <taxon>Hyphomicrobiales</taxon>
        <taxon>Rhizobiaceae</taxon>
        <taxon>Liberibacter</taxon>
    </lineage>
</organism>
<evidence type="ECO:0000256" key="1">
    <source>
        <dbReference type="SAM" id="MobiDB-lite"/>
    </source>
</evidence>
<protein>
    <submittedName>
        <fullName evidence="2">Uncharacterized protein</fullName>
    </submittedName>
</protein>
<evidence type="ECO:0000313" key="3">
    <source>
        <dbReference type="Proteomes" id="UP000736856"/>
    </source>
</evidence>
<reference evidence="2" key="1">
    <citation type="submission" date="2019-02" db="EMBL/GenBank/DDBJ databases">
        <title>A novel Candidatus Liberibacter species associated with the New Zealand native fuchsia psyllid, Ctenarytaina fuchsiae.</title>
        <authorList>
            <person name="Thompson S.M."/>
            <person name="Jorgensen N."/>
            <person name="David C."/>
            <person name="Bulman S.R."/>
            <person name="Smith G.R."/>
        </authorList>
    </citation>
    <scope>NUCLEOTIDE SEQUENCE</scope>
    <source>
        <strain evidence="2">Oxford</strain>
    </source>
</reference>
<dbReference type="EMBL" id="SEOL01000004">
    <property type="protein sequence ID" value="MBL0848952.1"/>
    <property type="molecule type" value="Genomic_DNA"/>
</dbReference>
<dbReference type="Proteomes" id="UP000736856">
    <property type="component" value="Unassembled WGS sequence"/>
</dbReference>